<evidence type="ECO:0000313" key="3">
    <source>
        <dbReference type="Proteomes" id="UP000547510"/>
    </source>
</evidence>
<comment type="caution">
    <text evidence="2">The sequence shown here is derived from an EMBL/GenBank/DDBJ whole genome shotgun (WGS) entry which is preliminary data.</text>
</comment>
<dbReference type="RefSeq" id="WP_184696018.1">
    <property type="nucleotide sequence ID" value="NZ_JACHJN010000010.1"/>
</dbReference>
<sequence length="115" mass="12128">MAPAHFVQRTEVAPGRDWATQVVVARKPDLAPAADPLSVAGSPPAAGPAPAADLPAAAEPAPPAQAAPARAGAPAPAGQEPEELLKKLYDPLLRRLKAELWLDRERRGVLTDRWH</sequence>
<keyword evidence="3" id="KW-1185">Reference proteome</keyword>
<keyword evidence="2" id="KW-0808">Transferase</keyword>
<name>A0A841CTL2_9PSEU</name>
<evidence type="ECO:0000256" key="1">
    <source>
        <dbReference type="SAM" id="MobiDB-lite"/>
    </source>
</evidence>
<feature type="region of interest" description="Disordered" evidence="1">
    <location>
        <begin position="33"/>
        <end position="82"/>
    </location>
</feature>
<dbReference type="EMBL" id="JACHJN010000010">
    <property type="protein sequence ID" value="MBB5959295.1"/>
    <property type="molecule type" value="Genomic_DNA"/>
</dbReference>
<evidence type="ECO:0000313" key="2">
    <source>
        <dbReference type="EMBL" id="MBB5959295.1"/>
    </source>
</evidence>
<dbReference type="GO" id="GO:0016746">
    <property type="term" value="F:acyltransferase activity"/>
    <property type="evidence" value="ECO:0007669"/>
    <property type="project" value="UniProtKB-KW"/>
</dbReference>
<proteinExistence type="predicted"/>
<organism evidence="2 3">
    <name type="scientific">Saccharothrix tamanrassetensis</name>
    <dbReference type="NCBI Taxonomy" id="1051531"/>
    <lineage>
        <taxon>Bacteria</taxon>
        <taxon>Bacillati</taxon>
        <taxon>Actinomycetota</taxon>
        <taxon>Actinomycetes</taxon>
        <taxon>Pseudonocardiales</taxon>
        <taxon>Pseudonocardiaceae</taxon>
        <taxon>Saccharothrix</taxon>
    </lineage>
</organism>
<keyword evidence="2" id="KW-0670">Pyruvate</keyword>
<reference evidence="2 3" key="1">
    <citation type="submission" date="2020-08" db="EMBL/GenBank/DDBJ databases">
        <title>Genomic Encyclopedia of Type Strains, Phase III (KMG-III): the genomes of soil and plant-associated and newly described type strains.</title>
        <authorList>
            <person name="Whitman W."/>
        </authorList>
    </citation>
    <scope>NUCLEOTIDE SEQUENCE [LARGE SCALE GENOMIC DNA]</scope>
    <source>
        <strain evidence="2 3">CECT 8640</strain>
    </source>
</reference>
<feature type="compositionally biased region" description="Low complexity" evidence="1">
    <location>
        <begin position="40"/>
        <end position="59"/>
    </location>
</feature>
<protein>
    <submittedName>
        <fullName evidence="2">Pyruvate/2-oxoglutarate dehydrogenase complex dihydrolipoamide acyltransferase (E2) component</fullName>
    </submittedName>
</protein>
<keyword evidence="2" id="KW-0012">Acyltransferase</keyword>
<dbReference type="Proteomes" id="UP000547510">
    <property type="component" value="Unassembled WGS sequence"/>
</dbReference>
<feature type="compositionally biased region" description="Low complexity" evidence="1">
    <location>
        <begin position="66"/>
        <end position="78"/>
    </location>
</feature>
<dbReference type="AlphaFoldDB" id="A0A841CTL2"/>
<gene>
    <name evidence="2" type="ORF">FHS29_005915</name>
</gene>
<accession>A0A841CTL2</accession>